<evidence type="ECO:0000313" key="2">
    <source>
        <dbReference type="Proteomes" id="UP000887569"/>
    </source>
</evidence>
<name>A0A915A2U3_PARUN</name>
<sequence>MQRQIEIEDQQNVIPFTWSRVNKYDMKNIRREYSGHPAHLCADRISHAELLSQPLSQQLCGELTARSPSVVTAILKRSFCDRLVSNSSVKTARSSTSVNNSGLTDTSAGGGSESASSGEISPSVIHRESFKADETRRGNASLYDKQTPTASLQIQQAATSMSTTEKPRQIRRTTANKDENIVIQAVDKHGFWTHLELEMCIKIENKENENMQLLRTATNRISIGERTIFET</sequence>
<organism evidence="2 4">
    <name type="scientific">Parascaris univalens</name>
    <name type="common">Nematode worm</name>
    <dbReference type="NCBI Taxonomy" id="6257"/>
    <lineage>
        <taxon>Eukaryota</taxon>
        <taxon>Metazoa</taxon>
        <taxon>Ecdysozoa</taxon>
        <taxon>Nematoda</taxon>
        <taxon>Chromadorea</taxon>
        <taxon>Rhabditida</taxon>
        <taxon>Spirurina</taxon>
        <taxon>Ascaridomorpha</taxon>
        <taxon>Ascaridoidea</taxon>
        <taxon>Ascarididae</taxon>
        <taxon>Parascaris</taxon>
    </lineage>
</organism>
<dbReference type="WBParaSite" id="PgE227_g001_t10">
    <property type="protein sequence ID" value="PgE227_g001_t10"/>
    <property type="gene ID" value="PgE227_g001"/>
</dbReference>
<evidence type="ECO:0000313" key="3">
    <source>
        <dbReference type="WBParaSite" id="PgE227_g001_t05"/>
    </source>
</evidence>
<dbReference type="WBParaSite" id="PgE227_g001_t05">
    <property type="protein sequence ID" value="PgE227_g001_t05"/>
    <property type="gene ID" value="PgE227_g001"/>
</dbReference>
<dbReference type="Proteomes" id="UP000887569">
    <property type="component" value="Unplaced"/>
</dbReference>
<feature type="region of interest" description="Disordered" evidence="1">
    <location>
        <begin position="90"/>
        <end position="170"/>
    </location>
</feature>
<protein>
    <submittedName>
        <fullName evidence="3 4">Uncharacterized protein</fullName>
    </submittedName>
</protein>
<dbReference type="AlphaFoldDB" id="A0A915A2U3"/>
<proteinExistence type="predicted"/>
<reference evidence="3 4" key="1">
    <citation type="submission" date="2022-11" db="UniProtKB">
        <authorList>
            <consortium name="WormBaseParasite"/>
        </authorList>
    </citation>
    <scope>IDENTIFICATION</scope>
</reference>
<dbReference type="WBParaSite" id="PgE227_g001_t17">
    <property type="protein sequence ID" value="PgE227_g001_t17"/>
    <property type="gene ID" value="PgE227_g001"/>
</dbReference>
<accession>A0A915A2U3</accession>
<feature type="compositionally biased region" description="Polar residues" evidence="1">
    <location>
        <begin position="144"/>
        <end position="164"/>
    </location>
</feature>
<feature type="compositionally biased region" description="Polar residues" evidence="1">
    <location>
        <begin position="90"/>
        <end position="106"/>
    </location>
</feature>
<feature type="compositionally biased region" description="Basic and acidic residues" evidence="1">
    <location>
        <begin position="125"/>
        <end position="137"/>
    </location>
</feature>
<keyword evidence="2" id="KW-1185">Reference proteome</keyword>
<dbReference type="WBParaSite" id="PgE227_g001_t19">
    <property type="protein sequence ID" value="PgE227_g001_t19"/>
    <property type="gene ID" value="PgE227_g001"/>
</dbReference>
<evidence type="ECO:0000256" key="1">
    <source>
        <dbReference type="SAM" id="MobiDB-lite"/>
    </source>
</evidence>
<evidence type="ECO:0000313" key="4">
    <source>
        <dbReference type="WBParaSite" id="PgE227_g001_t10"/>
    </source>
</evidence>